<dbReference type="AlphaFoldDB" id="A0A7S4MUG3"/>
<sequence>MSTIAPLPRAPPVVTTECRREEERQQQQNADHRPFSSFPQSQPSSQQWQRHRFAAAIELNNVGASLVGRGEYCLAIEALRDAVLEASDEASPRPSSLREPQQASKQASQVHPQEDERSSDDDTESPARRTAPRPQPQPQPQPPMMSPLLYAIPVSIEEGHPHRLEEVSAVILFNLALSHHLRGEEEGRTWYLHKAAEFYRMSEAMLTRASAIATAAEIDAGYHDDMPMTTTVTASNGTEDLLTGAILNNMGQLCLSWGHHELGRQYFGQLEYLFQEDHGSSAMNVFSFNAFVAEGMNTASAA</sequence>
<feature type="compositionally biased region" description="Pro residues" evidence="1">
    <location>
        <begin position="133"/>
        <end position="145"/>
    </location>
</feature>
<organism evidence="2">
    <name type="scientific">Odontella aurita</name>
    <dbReference type="NCBI Taxonomy" id="265563"/>
    <lineage>
        <taxon>Eukaryota</taxon>
        <taxon>Sar</taxon>
        <taxon>Stramenopiles</taxon>
        <taxon>Ochrophyta</taxon>
        <taxon>Bacillariophyta</taxon>
        <taxon>Mediophyceae</taxon>
        <taxon>Biddulphiophycidae</taxon>
        <taxon>Eupodiscales</taxon>
        <taxon>Odontellaceae</taxon>
        <taxon>Odontella</taxon>
    </lineage>
</organism>
<accession>A0A7S4MUG3</accession>
<feature type="region of interest" description="Disordered" evidence="1">
    <location>
        <begin position="87"/>
        <end position="146"/>
    </location>
</feature>
<protein>
    <submittedName>
        <fullName evidence="2">Uncharacterized protein</fullName>
    </submittedName>
</protein>
<dbReference type="EMBL" id="HBKQ01024175">
    <property type="protein sequence ID" value="CAE2242240.1"/>
    <property type="molecule type" value="Transcribed_RNA"/>
</dbReference>
<feature type="compositionally biased region" description="Low complexity" evidence="1">
    <location>
        <begin position="35"/>
        <end position="48"/>
    </location>
</feature>
<evidence type="ECO:0000256" key="1">
    <source>
        <dbReference type="SAM" id="MobiDB-lite"/>
    </source>
</evidence>
<evidence type="ECO:0000313" key="2">
    <source>
        <dbReference type="EMBL" id="CAE2242240.1"/>
    </source>
</evidence>
<proteinExistence type="predicted"/>
<feature type="compositionally biased region" description="Basic and acidic residues" evidence="1">
    <location>
        <begin position="17"/>
        <end position="34"/>
    </location>
</feature>
<feature type="region of interest" description="Disordered" evidence="1">
    <location>
        <begin position="1"/>
        <end position="49"/>
    </location>
</feature>
<name>A0A7S4MUG3_9STRA</name>
<feature type="compositionally biased region" description="Polar residues" evidence="1">
    <location>
        <begin position="98"/>
        <end position="111"/>
    </location>
</feature>
<reference evidence="2" key="1">
    <citation type="submission" date="2021-01" db="EMBL/GenBank/DDBJ databases">
        <authorList>
            <person name="Corre E."/>
            <person name="Pelletier E."/>
            <person name="Niang G."/>
            <person name="Scheremetjew M."/>
            <person name="Finn R."/>
            <person name="Kale V."/>
            <person name="Holt S."/>
            <person name="Cochrane G."/>
            <person name="Meng A."/>
            <person name="Brown T."/>
            <person name="Cohen L."/>
        </authorList>
    </citation>
    <scope>NUCLEOTIDE SEQUENCE</scope>
    <source>
        <strain evidence="2">Isolate 1302-5</strain>
    </source>
</reference>
<gene>
    <name evidence="2" type="ORF">OAUR00152_LOCUS16474</name>
</gene>